<evidence type="ECO:0000313" key="3">
    <source>
        <dbReference type="EMBL" id="EDW32226.1"/>
    </source>
</evidence>
<sequence>MEVLCKILAVCSLLVSAQAFVAVEPASSSELSWKSLFFDALVGNSNELQAAGALSSLEECTAIYTVENIEILLTASYKIRRCIRVDEKDIRRYLKQDDATHTRKSFERELLSCSRRDCYVDSILNLFSSVRLSRHDYRRSRHCILKEVEQALIQLDRASIVLANCLAEQQPSQNSTLPPPIWNTTHTTPNWNWNNTTSGPSGNTTEWPWWSNTTAGPNVNTTQGPWWGNTTSGPSGNTTEWPWWSNTTAGSNVNTTHGPWWGNTTSRSKPQWNRTTTDRPQWNRTTTDRPQSNRTTTDRPQLNETTTEAPATTEGNWWDQLFTTLDPSSRRPHRASSQSPVW</sequence>
<evidence type="ECO:0000313" key="4">
    <source>
        <dbReference type="Proteomes" id="UP000008744"/>
    </source>
</evidence>
<reference evidence="3 4" key="1">
    <citation type="journal article" date="2007" name="Nature">
        <title>Evolution of genes and genomes on the Drosophila phylogeny.</title>
        <authorList>
            <consortium name="Drosophila 12 Genomes Consortium"/>
            <person name="Clark A.G."/>
            <person name="Eisen M.B."/>
            <person name="Smith D.R."/>
            <person name="Bergman C.M."/>
            <person name="Oliver B."/>
            <person name="Markow T.A."/>
            <person name="Kaufman T.C."/>
            <person name="Kellis M."/>
            <person name="Gelbart W."/>
            <person name="Iyer V.N."/>
            <person name="Pollard D.A."/>
            <person name="Sackton T.B."/>
            <person name="Larracuente A.M."/>
            <person name="Singh N.D."/>
            <person name="Abad J.P."/>
            <person name="Abt D.N."/>
            <person name="Adryan B."/>
            <person name="Aguade M."/>
            <person name="Akashi H."/>
            <person name="Anderson W.W."/>
            <person name="Aquadro C.F."/>
            <person name="Ardell D.H."/>
            <person name="Arguello R."/>
            <person name="Artieri C.G."/>
            <person name="Barbash D.A."/>
            <person name="Barker D."/>
            <person name="Barsanti P."/>
            <person name="Batterham P."/>
            <person name="Batzoglou S."/>
            <person name="Begun D."/>
            <person name="Bhutkar A."/>
            <person name="Blanco E."/>
            <person name="Bosak S.A."/>
            <person name="Bradley R.K."/>
            <person name="Brand A.D."/>
            <person name="Brent M.R."/>
            <person name="Brooks A.N."/>
            <person name="Brown R.H."/>
            <person name="Butlin R.K."/>
            <person name="Caggese C."/>
            <person name="Calvi B.R."/>
            <person name="Bernardo de Carvalho A."/>
            <person name="Caspi A."/>
            <person name="Castrezana S."/>
            <person name="Celniker S.E."/>
            <person name="Chang J.L."/>
            <person name="Chapple C."/>
            <person name="Chatterji S."/>
            <person name="Chinwalla A."/>
            <person name="Civetta A."/>
            <person name="Clifton S.W."/>
            <person name="Comeron J.M."/>
            <person name="Costello J.C."/>
            <person name="Coyne J.A."/>
            <person name="Daub J."/>
            <person name="David R.G."/>
            <person name="Delcher A.L."/>
            <person name="Delehaunty K."/>
            <person name="Do C.B."/>
            <person name="Ebling H."/>
            <person name="Edwards K."/>
            <person name="Eickbush T."/>
            <person name="Evans J.D."/>
            <person name="Filipski A."/>
            <person name="Findeiss S."/>
            <person name="Freyhult E."/>
            <person name="Fulton L."/>
            <person name="Fulton R."/>
            <person name="Garcia A.C."/>
            <person name="Gardiner A."/>
            <person name="Garfield D.A."/>
            <person name="Garvin B.E."/>
            <person name="Gibson G."/>
            <person name="Gilbert D."/>
            <person name="Gnerre S."/>
            <person name="Godfrey J."/>
            <person name="Good R."/>
            <person name="Gotea V."/>
            <person name="Gravely B."/>
            <person name="Greenberg A.J."/>
            <person name="Griffiths-Jones S."/>
            <person name="Gross S."/>
            <person name="Guigo R."/>
            <person name="Gustafson E.A."/>
            <person name="Haerty W."/>
            <person name="Hahn M.W."/>
            <person name="Halligan D.L."/>
            <person name="Halpern A.L."/>
            <person name="Halter G.M."/>
            <person name="Han M.V."/>
            <person name="Heger A."/>
            <person name="Hillier L."/>
            <person name="Hinrichs A.S."/>
            <person name="Holmes I."/>
            <person name="Hoskins R.A."/>
            <person name="Hubisz M.J."/>
            <person name="Hultmark D."/>
            <person name="Huntley M.A."/>
            <person name="Jaffe D.B."/>
            <person name="Jagadeeshan S."/>
            <person name="Jeck W.R."/>
            <person name="Johnson J."/>
            <person name="Jones C.D."/>
            <person name="Jordan W.C."/>
            <person name="Karpen G.H."/>
            <person name="Kataoka E."/>
            <person name="Keightley P.D."/>
            <person name="Kheradpour P."/>
            <person name="Kirkness E.F."/>
            <person name="Koerich L.B."/>
            <person name="Kristiansen K."/>
            <person name="Kudrna D."/>
            <person name="Kulathinal R.J."/>
            <person name="Kumar S."/>
            <person name="Kwok R."/>
            <person name="Lander E."/>
            <person name="Langley C.H."/>
            <person name="Lapoint R."/>
            <person name="Lazzaro B.P."/>
            <person name="Lee S.J."/>
            <person name="Levesque L."/>
            <person name="Li R."/>
            <person name="Lin C.F."/>
            <person name="Lin M.F."/>
            <person name="Lindblad-Toh K."/>
            <person name="Llopart A."/>
            <person name="Long M."/>
            <person name="Low L."/>
            <person name="Lozovsky E."/>
            <person name="Lu J."/>
            <person name="Luo M."/>
            <person name="Machado C.A."/>
            <person name="Makalowski W."/>
            <person name="Marzo M."/>
            <person name="Matsuda M."/>
            <person name="Matzkin L."/>
            <person name="McAllister B."/>
            <person name="McBride C.S."/>
            <person name="McKernan B."/>
            <person name="McKernan K."/>
            <person name="Mendez-Lago M."/>
            <person name="Minx P."/>
            <person name="Mollenhauer M.U."/>
            <person name="Montooth K."/>
            <person name="Mount S.M."/>
            <person name="Mu X."/>
            <person name="Myers E."/>
            <person name="Negre B."/>
            <person name="Newfeld S."/>
            <person name="Nielsen R."/>
            <person name="Noor M.A."/>
            <person name="O'Grady P."/>
            <person name="Pachter L."/>
            <person name="Papaceit M."/>
            <person name="Parisi M.J."/>
            <person name="Parisi M."/>
            <person name="Parts L."/>
            <person name="Pedersen J.S."/>
            <person name="Pesole G."/>
            <person name="Phillippy A.M."/>
            <person name="Ponting C.P."/>
            <person name="Pop M."/>
            <person name="Porcelli D."/>
            <person name="Powell J.R."/>
            <person name="Prohaska S."/>
            <person name="Pruitt K."/>
            <person name="Puig M."/>
            <person name="Quesneville H."/>
            <person name="Ram K.R."/>
            <person name="Rand D."/>
            <person name="Rasmussen M.D."/>
            <person name="Reed L.K."/>
            <person name="Reenan R."/>
            <person name="Reily A."/>
            <person name="Remington K.A."/>
            <person name="Rieger T.T."/>
            <person name="Ritchie M.G."/>
            <person name="Robin C."/>
            <person name="Rogers Y.H."/>
            <person name="Rohde C."/>
            <person name="Rozas J."/>
            <person name="Rubenfield M.J."/>
            <person name="Ruiz A."/>
            <person name="Russo S."/>
            <person name="Salzberg S.L."/>
            <person name="Sanchez-Gracia A."/>
            <person name="Saranga D.J."/>
            <person name="Sato H."/>
            <person name="Schaeffer S.W."/>
            <person name="Schatz M.C."/>
            <person name="Schlenke T."/>
            <person name="Schwartz R."/>
            <person name="Segarra C."/>
            <person name="Singh R.S."/>
            <person name="Sirot L."/>
            <person name="Sirota M."/>
            <person name="Sisneros N.B."/>
            <person name="Smith C.D."/>
            <person name="Smith T.F."/>
            <person name="Spieth J."/>
            <person name="Stage D.E."/>
            <person name="Stark A."/>
            <person name="Stephan W."/>
            <person name="Strausberg R.L."/>
            <person name="Strempel S."/>
            <person name="Sturgill D."/>
            <person name="Sutton G."/>
            <person name="Sutton G.G."/>
            <person name="Tao W."/>
            <person name="Teichmann S."/>
            <person name="Tobari Y.N."/>
            <person name="Tomimura Y."/>
            <person name="Tsolas J.M."/>
            <person name="Valente V.L."/>
            <person name="Venter E."/>
            <person name="Venter J.C."/>
            <person name="Vicario S."/>
            <person name="Vieira F.G."/>
            <person name="Vilella A.J."/>
            <person name="Villasante A."/>
            <person name="Walenz B."/>
            <person name="Wang J."/>
            <person name="Wasserman M."/>
            <person name="Watts T."/>
            <person name="Wilson D."/>
            <person name="Wilson R.K."/>
            <person name="Wing R.A."/>
            <person name="Wolfner M.F."/>
            <person name="Wong A."/>
            <person name="Wong G.K."/>
            <person name="Wu C.I."/>
            <person name="Wu G."/>
            <person name="Yamamoto D."/>
            <person name="Yang H.P."/>
            <person name="Yang S.P."/>
            <person name="Yorke J.A."/>
            <person name="Yoshida K."/>
            <person name="Zdobnov E."/>
            <person name="Zhang P."/>
            <person name="Zhang Y."/>
            <person name="Zimin A.V."/>
            <person name="Baldwin J."/>
            <person name="Abdouelleil A."/>
            <person name="Abdulkadir J."/>
            <person name="Abebe A."/>
            <person name="Abera B."/>
            <person name="Abreu J."/>
            <person name="Acer S.C."/>
            <person name="Aftuck L."/>
            <person name="Alexander A."/>
            <person name="An P."/>
            <person name="Anderson E."/>
            <person name="Anderson S."/>
            <person name="Arachi H."/>
            <person name="Azer M."/>
            <person name="Bachantsang P."/>
            <person name="Barry A."/>
            <person name="Bayul T."/>
            <person name="Berlin A."/>
            <person name="Bessette D."/>
            <person name="Bloom T."/>
            <person name="Blye J."/>
            <person name="Boguslavskiy L."/>
            <person name="Bonnet C."/>
            <person name="Boukhgalter B."/>
            <person name="Bourzgui I."/>
            <person name="Brown A."/>
            <person name="Cahill P."/>
            <person name="Channer S."/>
            <person name="Cheshatsang Y."/>
            <person name="Chuda L."/>
            <person name="Citroen M."/>
            <person name="Collymore A."/>
            <person name="Cooke P."/>
            <person name="Costello M."/>
            <person name="D'Aco K."/>
            <person name="Daza R."/>
            <person name="De Haan G."/>
            <person name="DeGray S."/>
            <person name="DeMaso C."/>
            <person name="Dhargay N."/>
            <person name="Dooley K."/>
            <person name="Dooley E."/>
            <person name="Doricent M."/>
            <person name="Dorje P."/>
            <person name="Dorjee K."/>
            <person name="Dupes A."/>
            <person name="Elong R."/>
            <person name="Falk J."/>
            <person name="Farina A."/>
            <person name="Faro S."/>
            <person name="Ferguson D."/>
            <person name="Fisher S."/>
            <person name="Foley C.D."/>
            <person name="Franke A."/>
            <person name="Friedrich D."/>
            <person name="Gadbois L."/>
            <person name="Gearin G."/>
            <person name="Gearin C.R."/>
            <person name="Giannoukos G."/>
            <person name="Goode T."/>
            <person name="Graham J."/>
            <person name="Grandbois E."/>
            <person name="Grewal S."/>
            <person name="Gyaltsen K."/>
            <person name="Hafez N."/>
            <person name="Hagos B."/>
            <person name="Hall J."/>
            <person name="Henson C."/>
            <person name="Hollinger A."/>
            <person name="Honan T."/>
            <person name="Huard M.D."/>
            <person name="Hughes L."/>
            <person name="Hurhula B."/>
            <person name="Husby M.E."/>
            <person name="Kamat A."/>
            <person name="Kanga B."/>
            <person name="Kashin S."/>
            <person name="Khazanovich D."/>
            <person name="Kisner P."/>
            <person name="Lance K."/>
            <person name="Lara M."/>
            <person name="Lee W."/>
            <person name="Lennon N."/>
            <person name="Letendre F."/>
            <person name="LeVine R."/>
            <person name="Lipovsky A."/>
            <person name="Liu X."/>
            <person name="Liu J."/>
            <person name="Liu S."/>
            <person name="Lokyitsang T."/>
            <person name="Lokyitsang Y."/>
            <person name="Lubonja R."/>
            <person name="Lui A."/>
            <person name="MacDonald P."/>
            <person name="Magnisalis V."/>
            <person name="Maru K."/>
            <person name="Matthews C."/>
            <person name="McCusker W."/>
            <person name="McDonough S."/>
            <person name="Mehta T."/>
            <person name="Meldrim J."/>
            <person name="Meneus L."/>
            <person name="Mihai O."/>
            <person name="Mihalev A."/>
            <person name="Mihova T."/>
            <person name="Mittelman R."/>
            <person name="Mlenga V."/>
            <person name="Montmayeur A."/>
            <person name="Mulrain L."/>
            <person name="Navidi A."/>
            <person name="Naylor J."/>
            <person name="Negash T."/>
            <person name="Nguyen T."/>
            <person name="Nguyen N."/>
            <person name="Nicol R."/>
            <person name="Norbu C."/>
            <person name="Norbu N."/>
            <person name="Novod N."/>
            <person name="O'Neill B."/>
            <person name="Osman S."/>
            <person name="Markiewicz E."/>
            <person name="Oyono O.L."/>
            <person name="Patti C."/>
            <person name="Phunkhang P."/>
            <person name="Pierre F."/>
            <person name="Priest M."/>
            <person name="Raghuraman S."/>
            <person name="Rege F."/>
            <person name="Reyes R."/>
            <person name="Rise C."/>
            <person name="Rogov P."/>
            <person name="Ross K."/>
            <person name="Ryan E."/>
            <person name="Settipalli S."/>
            <person name="Shea T."/>
            <person name="Sherpa N."/>
            <person name="Shi L."/>
            <person name="Shih D."/>
            <person name="Sparrow T."/>
            <person name="Spaulding J."/>
            <person name="Stalker J."/>
            <person name="Stange-Thomann N."/>
            <person name="Stavropoulos S."/>
            <person name="Stone C."/>
            <person name="Strader C."/>
            <person name="Tesfaye S."/>
            <person name="Thomson T."/>
            <person name="Thoulutsang Y."/>
            <person name="Thoulutsang D."/>
            <person name="Topham K."/>
            <person name="Topping I."/>
            <person name="Tsamla T."/>
            <person name="Vassiliev H."/>
            <person name="Vo A."/>
            <person name="Wangchuk T."/>
            <person name="Wangdi T."/>
            <person name="Weiand M."/>
            <person name="Wilkinson J."/>
            <person name="Wilson A."/>
            <person name="Yadav S."/>
            <person name="Young G."/>
            <person name="Yu Q."/>
            <person name="Zembek L."/>
            <person name="Zhong D."/>
            <person name="Zimmer A."/>
            <person name="Zwirko Z."/>
            <person name="Jaffe D.B."/>
            <person name="Alvarez P."/>
            <person name="Brockman W."/>
            <person name="Butler J."/>
            <person name="Chin C."/>
            <person name="Gnerre S."/>
            <person name="Grabherr M."/>
            <person name="Kleber M."/>
            <person name="Mauceli E."/>
            <person name="MacCallum I."/>
        </authorList>
    </citation>
    <scope>NUCLEOTIDE SEQUENCE [LARGE SCALE GENOMIC DNA]</scope>
    <source>
        <strain evidence="4">MSH-3 / Tucson 14011-0111.49</strain>
    </source>
</reference>
<dbReference type="PhylomeDB" id="B4GBC4"/>
<organism evidence="4">
    <name type="scientific">Drosophila persimilis</name>
    <name type="common">Fruit fly</name>
    <dbReference type="NCBI Taxonomy" id="7234"/>
    <lineage>
        <taxon>Eukaryota</taxon>
        <taxon>Metazoa</taxon>
        <taxon>Ecdysozoa</taxon>
        <taxon>Arthropoda</taxon>
        <taxon>Hexapoda</taxon>
        <taxon>Insecta</taxon>
        <taxon>Pterygota</taxon>
        <taxon>Neoptera</taxon>
        <taxon>Endopterygota</taxon>
        <taxon>Diptera</taxon>
        <taxon>Brachycera</taxon>
        <taxon>Muscomorpha</taxon>
        <taxon>Ephydroidea</taxon>
        <taxon>Drosophilidae</taxon>
        <taxon>Drosophila</taxon>
        <taxon>Sophophora</taxon>
    </lineage>
</organism>
<keyword evidence="4" id="KW-1185">Reference proteome</keyword>
<evidence type="ECO:0000256" key="2">
    <source>
        <dbReference type="SAM" id="SignalP"/>
    </source>
</evidence>
<dbReference type="EMBL" id="CH479181">
    <property type="protein sequence ID" value="EDW32226.1"/>
    <property type="molecule type" value="Genomic_DNA"/>
</dbReference>
<dbReference type="eggNOG" id="ENOG502SAPK">
    <property type="taxonomic scope" value="Eukaryota"/>
</dbReference>
<dbReference type="OMA" id="QWNFTTT"/>
<feature type="region of interest" description="Disordered" evidence="1">
    <location>
        <begin position="255"/>
        <end position="317"/>
    </location>
</feature>
<feature type="signal peptide" evidence="2">
    <location>
        <begin position="1"/>
        <end position="19"/>
    </location>
</feature>
<name>B4GBC4_DROPE</name>
<dbReference type="AlphaFoldDB" id="B4GBC4"/>
<feature type="compositionally biased region" description="Low complexity" evidence="1">
    <location>
        <begin position="304"/>
        <end position="314"/>
    </location>
</feature>
<proteinExistence type="predicted"/>
<accession>B4GBC4</accession>
<gene>
    <name evidence="3" type="primary">Dper\GL11525</name>
    <name evidence="3" type="ORF">Dper_GL11525</name>
</gene>
<feature type="compositionally biased region" description="Polar residues" evidence="1">
    <location>
        <begin position="255"/>
        <end position="303"/>
    </location>
</feature>
<dbReference type="OrthoDB" id="7739810at2759"/>
<keyword evidence="2" id="KW-0732">Signal</keyword>
<dbReference type="STRING" id="7234.B4GBC4"/>
<protein>
    <submittedName>
        <fullName evidence="3">GL11525</fullName>
    </submittedName>
</protein>
<dbReference type="HOGENOM" id="CLU_812024_0_0_1"/>
<evidence type="ECO:0000256" key="1">
    <source>
        <dbReference type="SAM" id="MobiDB-lite"/>
    </source>
</evidence>
<feature type="chain" id="PRO_5002803317" evidence="2">
    <location>
        <begin position="20"/>
        <end position="342"/>
    </location>
</feature>
<dbReference type="Proteomes" id="UP000008744">
    <property type="component" value="Unassembled WGS sequence"/>
</dbReference>